<dbReference type="AlphaFoldDB" id="A0A7R8CXW0"/>
<dbReference type="GO" id="GO:0005524">
    <property type="term" value="F:ATP binding"/>
    <property type="evidence" value="ECO:0007669"/>
    <property type="project" value="UniProtKB-UniRule"/>
</dbReference>
<dbReference type="PROSITE" id="PS50011">
    <property type="entry name" value="PROTEIN_KINASE_DOM"/>
    <property type="match status" value="1"/>
</dbReference>
<dbReference type="Gene3D" id="1.10.510.10">
    <property type="entry name" value="Transferase(Phosphotransferase) domain 1"/>
    <property type="match status" value="1"/>
</dbReference>
<protein>
    <submittedName>
        <fullName evidence="5">(salmon louse) hypothetical protein</fullName>
    </submittedName>
</protein>
<dbReference type="SMART" id="SM00220">
    <property type="entry name" value="S_TKc"/>
    <property type="match status" value="1"/>
</dbReference>
<keyword evidence="4" id="KW-0418">Kinase</keyword>
<evidence type="ECO:0000256" key="2">
    <source>
        <dbReference type="ARBA" id="ARBA00022840"/>
    </source>
</evidence>
<name>A0A7R8CXW0_LEPSM</name>
<dbReference type="Pfam" id="PF00069">
    <property type="entry name" value="Pkinase"/>
    <property type="match status" value="1"/>
</dbReference>
<evidence type="ECO:0000256" key="4">
    <source>
        <dbReference type="RuleBase" id="RU000304"/>
    </source>
</evidence>
<proteinExistence type="inferred from homology"/>
<dbReference type="InterPro" id="IPR008271">
    <property type="entry name" value="Ser/Thr_kinase_AS"/>
</dbReference>
<dbReference type="PANTHER" id="PTHR24347">
    <property type="entry name" value="SERINE/THREONINE-PROTEIN KINASE"/>
    <property type="match status" value="1"/>
</dbReference>
<dbReference type="SUPFAM" id="SSF56112">
    <property type="entry name" value="Protein kinase-like (PK-like)"/>
    <property type="match status" value="1"/>
</dbReference>
<dbReference type="PROSITE" id="PS00107">
    <property type="entry name" value="PROTEIN_KINASE_ATP"/>
    <property type="match status" value="1"/>
</dbReference>
<dbReference type="OrthoDB" id="6070751at2759"/>
<evidence type="ECO:0000313" key="5">
    <source>
        <dbReference type="EMBL" id="CAF2935743.1"/>
    </source>
</evidence>
<dbReference type="Proteomes" id="UP000675881">
    <property type="component" value="Chromosome 5"/>
</dbReference>
<organism evidence="5 6">
    <name type="scientific">Lepeophtheirus salmonis</name>
    <name type="common">Salmon louse</name>
    <name type="synonym">Caligus salmonis</name>
    <dbReference type="NCBI Taxonomy" id="72036"/>
    <lineage>
        <taxon>Eukaryota</taxon>
        <taxon>Metazoa</taxon>
        <taxon>Ecdysozoa</taxon>
        <taxon>Arthropoda</taxon>
        <taxon>Crustacea</taxon>
        <taxon>Multicrustacea</taxon>
        <taxon>Hexanauplia</taxon>
        <taxon>Copepoda</taxon>
        <taxon>Siphonostomatoida</taxon>
        <taxon>Caligidae</taxon>
        <taxon>Lepeophtheirus</taxon>
    </lineage>
</organism>
<keyword evidence="6" id="KW-1185">Reference proteome</keyword>
<evidence type="ECO:0000313" key="6">
    <source>
        <dbReference type="Proteomes" id="UP000675881"/>
    </source>
</evidence>
<gene>
    <name evidence="5" type="ORF">LSAA_10851</name>
</gene>
<reference evidence="5" key="1">
    <citation type="submission" date="2021-02" db="EMBL/GenBank/DDBJ databases">
        <authorList>
            <person name="Bekaert M."/>
        </authorList>
    </citation>
    <scope>NUCLEOTIDE SEQUENCE</scope>
    <source>
        <strain evidence="5">IoA-00</strain>
    </source>
</reference>
<dbReference type="EMBL" id="HG994584">
    <property type="protein sequence ID" value="CAF2935743.1"/>
    <property type="molecule type" value="Genomic_DNA"/>
</dbReference>
<dbReference type="Gene3D" id="3.30.200.20">
    <property type="entry name" value="Phosphorylase Kinase, domain 1"/>
    <property type="match status" value="1"/>
</dbReference>
<dbReference type="GO" id="GO:0004674">
    <property type="term" value="F:protein serine/threonine kinase activity"/>
    <property type="evidence" value="ECO:0007669"/>
    <property type="project" value="UniProtKB-KW"/>
</dbReference>
<evidence type="ECO:0000256" key="3">
    <source>
        <dbReference type="PROSITE-ProRule" id="PRU10141"/>
    </source>
</evidence>
<keyword evidence="4" id="KW-0723">Serine/threonine-protein kinase</keyword>
<dbReference type="InterPro" id="IPR011009">
    <property type="entry name" value="Kinase-like_dom_sf"/>
</dbReference>
<keyword evidence="4" id="KW-0808">Transferase</keyword>
<dbReference type="PROSITE" id="PS00108">
    <property type="entry name" value="PROTEIN_KINASE_ST"/>
    <property type="match status" value="1"/>
</dbReference>
<evidence type="ECO:0000256" key="1">
    <source>
        <dbReference type="ARBA" id="ARBA00022741"/>
    </source>
</evidence>
<feature type="binding site" evidence="3">
    <location>
        <position position="176"/>
    </location>
    <ligand>
        <name>ATP</name>
        <dbReference type="ChEBI" id="CHEBI:30616"/>
    </ligand>
</feature>
<dbReference type="InterPro" id="IPR000719">
    <property type="entry name" value="Prot_kinase_dom"/>
</dbReference>
<sequence>MCRRGLQEHFRLCIYIWSLTSQTTFDKRSVAANCVAQDETFVLPLSPTTTFSVCQAQQSEANETFIFSKFPRLILLGERRGLSLSSRSLWNSIKSWKGYNDMVDGGSLYVETKPAASVISWPLATDLFKMSSPLKSITPLSILRKDYWMIEKLGCGGFSKVYLIRHKIDKIYRAAKHQRVTDSNLMKVSRREARVLLHLTEGRAEYLRKHIVNFINYFEGEGQSVILMEYLPGGELFQRISSPSYKLTEAKCRDFVRQILLGVEFIHSSGIIHLDLKPQNVVFTSNNQSSPSGSRESDTLKIIDFGLARYLESDTIPINRCGTLEFISPEVLKCIYAGTFSDMWSVGVIIFMMVSGGYSPFWAGDEYKTTRRIKRCQYAFDPTIFKSVSTQAKNFIDKLLTESTLERLSATQALKHEWMTGSYLETLKVLETTWMRKYLARRRWQRWFNAVKAMNRLTRLLNSDDKSSWDSKIGLEVTNGIS</sequence>
<keyword evidence="2 3" id="KW-0067">ATP-binding</keyword>
<accession>A0A7R8CXW0</accession>
<dbReference type="InterPro" id="IPR017441">
    <property type="entry name" value="Protein_kinase_ATP_BS"/>
</dbReference>
<keyword evidence="1 3" id="KW-0547">Nucleotide-binding</keyword>
<comment type="similarity">
    <text evidence="4">Belongs to the protein kinase superfamily.</text>
</comment>